<evidence type="ECO:0000256" key="5">
    <source>
        <dbReference type="ARBA" id="ARBA00022723"/>
    </source>
</evidence>
<evidence type="ECO:0000256" key="10">
    <source>
        <dbReference type="ARBA" id="ARBA00047448"/>
    </source>
</evidence>
<dbReference type="InterPro" id="IPR004462">
    <property type="entry name" value="Desulfoferrodoxin_N"/>
</dbReference>
<dbReference type="EC" id="1.15.1.2" evidence="2"/>
<dbReference type="Pfam" id="PF06397">
    <property type="entry name" value="Desulfoferrod_N"/>
    <property type="match status" value="1"/>
</dbReference>
<evidence type="ECO:0000256" key="6">
    <source>
        <dbReference type="ARBA" id="ARBA00022982"/>
    </source>
</evidence>
<name>A0A3D2X747_9FIRM</name>
<dbReference type="SUPFAM" id="SSF49367">
    <property type="entry name" value="Superoxide reductase-like"/>
    <property type="match status" value="1"/>
</dbReference>
<feature type="domain" description="Desulfoferrodoxin N-terminal" evidence="12">
    <location>
        <begin position="3"/>
        <end position="36"/>
    </location>
</feature>
<dbReference type="GO" id="GO:0005506">
    <property type="term" value="F:iron ion binding"/>
    <property type="evidence" value="ECO:0007669"/>
    <property type="project" value="InterPro"/>
</dbReference>
<comment type="similarity">
    <text evidence="1">Belongs to the desulfoferrodoxin family.</text>
</comment>
<dbReference type="Pfam" id="PF01880">
    <property type="entry name" value="Desulfoferrodox"/>
    <property type="match status" value="1"/>
</dbReference>
<keyword evidence="5" id="KW-0479">Metal-binding</keyword>
<dbReference type="Gene3D" id="2.60.40.730">
    <property type="entry name" value="SOR catalytic domain"/>
    <property type="match status" value="1"/>
</dbReference>
<comment type="function">
    <text evidence="8">Catalyzes the one-electron reduction of superoxide anion radical to hydrogen peroxide at a nonheme ferrous iron center. Plays a fundamental role in case of oxidative stress via its superoxide detoxification activity.</text>
</comment>
<protein>
    <recommendedName>
        <fullName evidence="3">Desulfoferrodoxin</fullName>
        <ecNumber evidence="2">1.15.1.2</ecNumber>
    </recommendedName>
    <alternativeName>
        <fullName evidence="9">Superoxide reductase</fullName>
    </alternativeName>
</protein>
<dbReference type="PANTHER" id="PTHR36541:SF1">
    <property type="entry name" value="SUPEROXIDE REDUCTASE-RELATED"/>
    <property type="match status" value="1"/>
</dbReference>
<evidence type="ECO:0000256" key="8">
    <source>
        <dbReference type="ARBA" id="ARBA00024690"/>
    </source>
</evidence>
<proteinExistence type="inferred from homology"/>
<sequence>MSNEQKFFICEHCGNIIGMIEDAGVPVVCCGKKMTELVANTTDGAQEKHVPVVEVKDNLVYVSVGNVPHPMVEEHFIMWVYLRTNQGGQRKSLTPGSEPKVVFALTEDEEVIEVFEYCNIHGLWKTVL</sequence>
<evidence type="ECO:0000256" key="4">
    <source>
        <dbReference type="ARBA" id="ARBA00022448"/>
    </source>
</evidence>
<dbReference type="SUPFAM" id="SSF57802">
    <property type="entry name" value="Rubredoxin-like"/>
    <property type="match status" value="1"/>
</dbReference>
<dbReference type="EMBL" id="DPVV01000295">
    <property type="protein sequence ID" value="HCL02537.1"/>
    <property type="molecule type" value="Genomic_DNA"/>
</dbReference>
<evidence type="ECO:0000259" key="12">
    <source>
        <dbReference type="Pfam" id="PF06397"/>
    </source>
</evidence>
<evidence type="ECO:0000313" key="14">
    <source>
        <dbReference type="Proteomes" id="UP000262969"/>
    </source>
</evidence>
<gene>
    <name evidence="13" type="ORF">DHW61_09000</name>
</gene>
<accession>A0A3D2X747</accession>
<dbReference type="Gene3D" id="2.20.28.100">
    <property type="entry name" value="Desulphoferrodoxin, N-terminal domain"/>
    <property type="match status" value="1"/>
</dbReference>
<evidence type="ECO:0000256" key="3">
    <source>
        <dbReference type="ARBA" id="ARBA00014839"/>
    </source>
</evidence>
<dbReference type="Proteomes" id="UP000262969">
    <property type="component" value="Unassembled WGS sequence"/>
</dbReference>
<reference evidence="13 14" key="1">
    <citation type="journal article" date="2018" name="Nat. Biotechnol.">
        <title>A standardized bacterial taxonomy based on genome phylogeny substantially revises the tree of life.</title>
        <authorList>
            <person name="Parks D.H."/>
            <person name="Chuvochina M."/>
            <person name="Waite D.W."/>
            <person name="Rinke C."/>
            <person name="Skarshewski A."/>
            <person name="Chaumeil P.A."/>
            <person name="Hugenholtz P."/>
        </authorList>
    </citation>
    <scope>NUCLEOTIDE SEQUENCE [LARGE SCALE GENOMIC DNA]</scope>
    <source>
        <strain evidence="13">UBA11728</strain>
    </source>
</reference>
<dbReference type="InterPro" id="IPR002742">
    <property type="entry name" value="Desulfoferrodoxin_Fe-bd_dom"/>
</dbReference>
<keyword evidence="6" id="KW-0249">Electron transport</keyword>
<evidence type="ECO:0000259" key="11">
    <source>
        <dbReference type="Pfam" id="PF01880"/>
    </source>
</evidence>
<dbReference type="NCBIfam" id="TIGR00332">
    <property type="entry name" value="neela_ferrous"/>
    <property type="match status" value="1"/>
</dbReference>
<evidence type="ECO:0000256" key="9">
    <source>
        <dbReference type="ARBA" id="ARBA00031398"/>
    </source>
</evidence>
<feature type="domain" description="Desulfoferrodoxin ferrous iron-binding" evidence="11">
    <location>
        <begin position="42"/>
        <end position="126"/>
    </location>
</feature>
<comment type="caution">
    <text evidence="13">The sequence shown here is derived from an EMBL/GenBank/DDBJ whole genome shotgun (WGS) entry which is preliminary data.</text>
</comment>
<keyword evidence="7" id="KW-0408">Iron</keyword>
<dbReference type="InterPro" id="IPR038094">
    <property type="entry name" value="Desulfoferrodoxin_N_sf"/>
</dbReference>
<evidence type="ECO:0000313" key="13">
    <source>
        <dbReference type="EMBL" id="HCL02537.1"/>
    </source>
</evidence>
<keyword evidence="4" id="KW-0813">Transport</keyword>
<dbReference type="AlphaFoldDB" id="A0A3D2X747"/>
<dbReference type="InterPro" id="IPR036073">
    <property type="entry name" value="Desulfoferrodoxin_Fe-bd_dom_sf"/>
</dbReference>
<dbReference type="InterPro" id="IPR051233">
    <property type="entry name" value="Desulfoferrodoxin_SOR"/>
</dbReference>
<dbReference type="PANTHER" id="PTHR36541">
    <property type="entry name" value="SUPEROXIDE REDUCTASE-RELATED"/>
    <property type="match status" value="1"/>
</dbReference>
<dbReference type="GO" id="GO:0050605">
    <property type="term" value="F:superoxide reductase activity"/>
    <property type="evidence" value="ECO:0007669"/>
    <property type="project" value="UniProtKB-EC"/>
</dbReference>
<evidence type="ECO:0000256" key="7">
    <source>
        <dbReference type="ARBA" id="ARBA00023004"/>
    </source>
</evidence>
<evidence type="ECO:0000256" key="1">
    <source>
        <dbReference type="ARBA" id="ARBA00005941"/>
    </source>
</evidence>
<evidence type="ECO:0000256" key="2">
    <source>
        <dbReference type="ARBA" id="ARBA00012679"/>
    </source>
</evidence>
<organism evidence="13 14">
    <name type="scientific">Lachnoclostridium phytofermentans</name>
    <dbReference type="NCBI Taxonomy" id="66219"/>
    <lineage>
        <taxon>Bacteria</taxon>
        <taxon>Bacillati</taxon>
        <taxon>Bacillota</taxon>
        <taxon>Clostridia</taxon>
        <taxon>Lachnospirales</taxon>
        <taxon>Lachnospiraceae</taxon>
    </lineage>
</organism>
<comment type="catalytic activity">
    <reaction evidence="10">
        <text>reduced [rubredoxin] + superoxide + 2 H(+) = oxidized [rubredoxin] + H2O2</text>
        <dbReference type="Rhea" id="RHEA:21324"/>
        <dbReference type="Rhea" id="RHEA-COMP:10302"/>
        <dbReference type="Rhea" id="RHEA-COMP:10303"/>
        <dbReference type="ChEBI" id="CHEBI:15378"/>
        <dbReference type="ChEBI" id="CHEBI:16240"/>
        <dbReference type="ChEBI" id="CHEBI:18421"/>
        <dbReference type="ChEBI" id="CHEBI:29033"/>
        <dbReference type="ChEBI" id="CHEBI:29034"/>
        <dbReference type="EC" id="1.15.1.2"/>
    </reaction>
</comment>